<keyword evidence="1" id="KW-0808">Transferase</keyword>
<protein>
    <submittedName>
        <fullName evidence="2">Uncharacterized protein</fullName>
    </submittedName>
</protein>
<dbReference type="PANTHER" id="PTHR31896:SF43">
    <property type="entry name" value="PROTEIN ENHANCED PSEUDOMONAS SUSCEPTIBILITY 1"/>
    <property type="match status" value="1"/>
</dbReference>
<dbReference type="PANTHER" id="PTHR31896">
    <property type="entry name" value="FAMILY REGULATORY PROTEIN, PUTATIVE (AFU_ORTHOLOGUE AFUA_3G14730)-RELATED"/>
    <property type="match status" value="1"/>
</dbReference>
<sequence length="481" mass="53855">MATIRVVSTTMIQAPSQVNNSDSPERIELNPWDLQFLLSEYAQKGILFHKPTLSSSPSVSIEKTIQQLQDSLSSTLDFFLPIAGRFVIAHHCGSSDDDDTFSISVTCNNAGASFVHAIAENTTVGDIIESTYVPPFVHSFFPLYRSKNIEGSRIPLLAVQVTEIVDGFFMACSINHCLADARPFLNFMKTWAEVSRNGLNSIGLTSKLASFERWFPQGNTVCPIRIPLRVIKETNIKASSSIDPDDQPFPLSQRIFHFRREKILELKAKANSEREDAVISNKISSLQAVTSHVWRSVIRNQHLHPEEVVTYRVFVAIGPSRVSHPPMPDNYFGPTIQFAYVKIKVRDLVGDGGLGKFALEMNKIISSFTEEKIKGDFEDWARNPMMPPKSEVTDKIGKFMGTSSSPRFNFYPIDFGWGRPVAVHSGLSNPKTWKLVFDPGAEEYSFDIELYASYEILEALASDPEFMHYVGSSNNLAQARL</sequence>
<evidence type="ECO:0000256" key="1">
    <source>
        <dbReference type="ARBA" id="ARBA00022679"/>
    </source>
</evidence>
<accession>A0AAE1J664</accession>
<reference evidence="2" key="1">
    <citation type="submission" date="2023-10" db="EMBL/GenBank/DDBJ databases">
        <title>Chromosome-level genome of the transformable northern wattle, Acacia crassicarpa.</title>
        <authorList>
            <person name="Massaro I."/>
            <person name="Sinha N.R."/>
            <person name="Poethig S."/>
            <person name="Leichty A.R."/>
        </authorList>
    </citation>
    <scope>NUCLEOTIDE SEQUENCE</scope>
    <source>
        <strain evidence="2">Acra3RX</strain>
        <tissue evidence="2">Leaf</tissue>
    </source>
</reference>
<dbReference type="Pfam" id="PF02458">
    <property type="entry name" value="Transferase"/>
    <property type="match status" value="1"/>
</dbReference>
<name>A0AAE1J664_9FABA</name>
<evidence type="ECO:0000313" key="3">
    <source>
        <dbReference type="Proteomes" id="UP001293593"/>
    </source>
</evidence>
<dbReference type="EMBL" id="JAWXYG010000009">
    <property type="protein sequence ID" value="KAK4263643.1"/>
    <property type="molecule type" value="Genomic_DNA"/>
</dbReference>
<organism evidence="2 3">
    <name type="scientific">Acacia crassicarpa</name>
    <name type="common">northern wattle</name>
    <dbReference type="NCBI Taxonomy" id="499986"/>
    <lineage>
        <taxon>Eukaryota</taxon>
        <taxon>Viridiplantae</taxon>
        <taxon>Streptophyta</taxon>
        <taxon>Embryophyta</taxon>
        <taxon>Tracheophyta</taxon>
        <taxon>Spermatophyta</taxon>
        <taxon>Magnoliopsida</taxon>
        <taxon>eudicotyledons</taxon>
        <taxon>Gunneridae</taxon>
        <taxon>Pentapetalae</taxon>
        <taxon>rosids</taxon>
        <taxon>fabids</taxon>
        <taxon>Fabales</taxon>
        <taxon>Fabaceae</taxon>
        <taxon>Caesalpinioideae</taxon>
        <taxon>mimosoid clade</taxon>
        <taxon>Acacieae</taxon>
        <taxon>Acacia</taxon>
    </lineage>
</organism>
<proteinExistence type="predicted"/>
<dbReference type="Proteomes" id="UP001293593">
    <property type="component" value="Unassembled WGS sequence"/>
</dbReference>
<dbReference type="InterPro" id="IPR023213">
    <property type="entry name" value="CAT-like_dom_sf"/>
</dbReference>
<comment type="caution">
    <text evidence="2">The sequence shown here is derived from an EMBL/GenBank/DDBJ whole genome shotgun (WGS) entry which is preliminary data.</text>
</comment>
<dbReference type="InterPro" id="IPR051283">
    <property type="entry name" value="Sec_Metabolite_Acyltrans"/>
</dbReference>
<evidence type="ECO:0000313" key="2">
    <source>
        <dbReference type="EMBL" id="KAK4263643.1"/>
    </source>
</evidence>
<keyword evidence="3" id="KW-1185">Reference proteome</keyword>
<dbReference type="GO" id="GO:0016740">
    <property type="term" value="F:transferase activity"/>
    <property type="evidence" value="ECO:0007669"/>
    <property type="project" value="UniProtKB-KW"/>
</dbReference>
<gene>
    <name evidence="2" type="ORF">QN277_029030</name>
</gene>
<dbReference type="AlphaFoldDB" id="A0AAE1J664"/>
<dbReference type="Gene3D" id="3.30.559.10">
    <property type="entry name" value="Chloramphenicol acetyltransferase-like domain"/>
    <property type="match status" value="2"/>
</dbReference>